<dbReference type="EMBL" id="LDTB01000066">
    <property type="protein sequence ID" value="KTT69543.1"/>
    <property type="molecule type" value="Genomic_DNA"/>
</dbReference>
<evidence type="ECO:0000313" key="3">
    <source>
        <dbReference type="EMBL" id="KTT69543.1"/>
    </source>
</evidence>
<dbReference type="GO" id="GO:0003677">
    <property type="term" value="F:DNA binding"/>
    <property type="evidence" value="ECO:0007669"/>
    <property type="project" value="InterPro"/>
</dbReference>
<evidence type="ECO:0008006" key="5">
    <source>
        <dbReference type="Google" id="ProtNLM"/>
    </source>
</evidence>
<dbReference type="CDD" id="cd00338">
    <property type="entry name" value="Ser_Recombinase"/>
    <property type="match status" value="1"/>
</dbReference>
<dbReference type="InterPro" id="IPR050639">
    <property type="entry name" value="SSR_resolvase"/>
</dbReference>
<feature type="domain" description="Resolvase/invertase-type recombinase catalytic" evidence="1">
    <location>
        <begin position="2"/>
        <end position="150"/>
    </location>
</feature>
<evidence type="ECO:0000259" key="1">
    <source>
        <dbReference type="PROSITE" id="PS51736"/>
    </source>
</evidence>
<dbReference type="Pfam" id="PF07508">
    <property type="entry name" value="Recombinase"/>
    <property type="match status" value="1"/>
</dbReference>
<sequence>MRVALYARYSTDMQKPETIAVQNGNMRAYVAKAGWQEVGAWADEAISGATLNRPGIQALLAACERREVDVVLADELDRVSRAQSHTAKVFERLQFLGIRLVTVAEGEITRLHVGMKGTMNAEQISATSRKTRDALADRHMKGLNTGGRAYGYDLDFQLDARGDRIPGHLKVNPTEAENIVWICEEYAAGRSAKDIAADLYSRGVPGPRGGKWSASTINGNKKRGTGILNNQAYVGRPEHQRQTFRKDPETGKRHAFATAEGVKKTAEVPHLRIVSDELWAKVKARQEQTACPHGPEVTPFWARQRPKYLLTGKVTCGVCGSNYGKVGKLRSGCHARSNYGEAGCSNNLTIRIGELEEQVLAALKDDMLRPDVIEAFVAEYVAESNRLARERDRDGAAHRQELKGVEAGIQRLTNAILNGVDATLVRDELNRLGRRKAKLEDLLSQTAEPSVPALFHPKLAQVYRDKVEDLLAAYSSEASRAQAQELIRGLIERIVLTPVDGVLRVEMTGDLAAMLTISQAGGRKNTPGAEASEVRQVKMVAGTGFEPVTFRL</sequence>
<comment type="caution">
    <text evidence="3">The sequence shown here is derived from an EMBL/GenBank/DDBJ whole genome shotgun (WGS) entry which is preliminary data.</text>
</comment>
<dbReference type="Proteomes" id="UP000074310">
    <property type="component" value="Unassembled WGS sequence"/>
</dbReference>
<evidence type="ECO:0000259" key="2">
    <source>
        <dbReference type="PROSITE" id="PS51737"/>
    </source>
</evidence>
<dbReference type="GO" id="GO:0000150">
    <property type="term" value="F:DNA strand exchange activity"/>
    <property type="evidence" value="ECO:0007669"/>
    <property type="project" value="InterPro"/>
</dbReference>
<dbReference type="InterPro" id="IPR006119">
    <property type="entry name" value="Resolv_N"/>
</dbReference>
<gene>
    <name evidence="3" type="ORF">NS334_14420</name>
</gene>
<accession>A0A147HX86</accession>
<organism evidence="3 4">
    <name type="scientific">Sphingomonas endophytica</name>
    <dbReference type="NCBI Taxonomy" id="869719"/>
    <lineage>
        <taxon>Bacteria</taxon>
        <taxon>Pseudomonadati</taxon>
        <taxon>Pseudomonadota</taxon>
        <taxon>Alphaproteobacteria</taxon>
        <taxon>Sphingomonadales</taxon>
        <taxon>Sphingomonadaceae</taxon>
        <taxon>Sphingomonas</taxon>
    </lineage>
</organism>
<dbReference type="Pfam" id="PF00239">
    <property type="entry name" value="Resolvase"/>
    <property type="match status" value="1"/>
</dbReference>
<evidence type="ECO:0000313" key="4">
    <source>
        <dbReference type="Proteomes" id="UP000074310"/>
    </source>
</evidence>
<dbReference type="InterPro" id="IPR011109">
    <property type="entry name" value="DNA_bind_recombinase_dom"/>
</dbReference>
<dbReference type="AlphaFoldDB" id="A0A147HX86"/>
<dbReference type="InterPro" id="IPR036162">
    <property type="entry name" value="Resolvase-like_N_sf"/>
</dbReference>
<dbReference type="PATRIC" id="fig|869719.3.peg.2965"/>
<dbReference type="PANTHER" id="PTHR30461">
    <property type="entry name" value="DNA-INVERTASE FROM LAMBDOID PROPHAGE"/>
    <property type="match status" value="1"/>
</dbReference>
<dbReference type="Gene3D" id="3.90.1750.20">
    <property type="entry name" value="Putative Large Serine Recombinase, Chain B, Domain 2"/>
    <property type="match status" value="1"/>
</dbReference>
<dbReference type="PANTHER" id="PTHR30461:SF23">
    <property type="entry name" value="DNA RECOMBINASE-RELATED"/>
    <property type="match status" value="1"/>
</dbReference>
<dbReference type="InterPro" id="IPR025827">
    <property type="entry name" value="Zn_ribbon_recom_dom"/>
</dbReference>
<dbReference type="PROSITE" id="PS51737">
    <property type="entry name" value="RECOMBINASE_DNA_BIND"/>
    <property type="match status" value="1"/>
</dbReference>
<dbReference type="Pfam" id="PF13408">
    <property type="entry name" value="Zn_ribbon_recom"/>
    <property type="match status" value="1"/>
</dbReference>
<name>A0A147HX86_9SPHN</name>
<dbReference type="SMART" id="SM00857">
    <property type="entry name" value="Resolvase"/>
    <property type="match status" value="1"/>
</dbReference>
<dbReference type="Gene3D" id="3.40.50.1390">
    <property type="entry name" value="Resolvase, N-terminal catalytic domain"/>
    <property type="match status" value="1"/>
</dbReference>
<dbReference type="InterPro" id="IPR038109">
    <property type="entry name" value="DNA_bind_recomb_sf"/>
</dbReference>
<protein>
    <recommendedName>
        <fullName evidence="5">Resolvase</fullName>
    </recommendedName>
</protein>
<dbReference type="PROSITE" id="PS51736">
    <property type="entry name" value="RECOMBINASES_3"/>
    <property type="match status" value="1"/>
</dbReference>
<dbReference type="RefSeq" id="WP_275044691.1">
    <property type="nucleotide sequence ID" value="NZ_LDTB01000066.1"/>
</dbReference>
<feature type="domain" description="Recombinase" evidence="2">
    <location>
        <begin position="149"/>
        <end position="292"/>
    </location>
</feature>
<keyword evidence="4" id="KW-1185">Reference proteome</keyword>
<proteinExistence type="predicted"/>
<dbReference type="SUPFAM" id="SSF53041">
    <property type="entry name" value="Resolvase-like"/>
    <property type="match status" value="1"/>
</dbReference>
<reference evidence="3 4" key="1">
    <citation type="journal article" date="2016" name="Front. Microbiol.">
        <title>Genomic Resource of Rice Seed Associated Bacteria.</title>
        <authorList>
            <person name="Midha S."/>
            <person name="Bansal K."/>
            <person name="Sharma S."/>
            <person name="Kumar N."/>
            <person name="Patil P.P."/>
            <person name="Chaudhry V."/>
            <person name="Patil P.B."/>
        </authorList>
    </citation>
    <scope>NUCLEOTIDE SEQUENCE [LARGE SCALE GENOMIC DNA]</scope>
    <source>
        <strain evidence="3 4">NS334</strain>
    </source>
</reference>